<dbReference type="EMBL" id="JAAFYZ010000440">
    <property type="protein sequence ID" value="MBS2554676.1"/>
    <property type="molecule type" value="Genomic_DNA"/>
</dbReference>
<keyword evidence="1" id="KW-0547">Nucleotide-binding</keyword>
<sequence>MTQELIKSSLNAHLLVVARPIELAAVSELLADAAERPRALLLTGEAGIGKSTVWSAGVESAREAGWRVLTARGDPTETGLSFAGLTDLLDPVLDEVLDRLPEAQRAALEIAMVRRLPEGGQLGPHEVGTAAAAAVRELCRDRRLLVAIDDLPWIDRASIEAFEYALSRLGGECLRVLATRRTASTLASVPSVPSAASALSAPLAPGLLPAEDVATVPVTAIDVAAAADLLADRLDLRLPTTALRDLVEHSGGNPFWILEFGAALRRGDGDRGPLPIPVAIPIPIPVALADLVRERLDSLSPDARQALVVTAALPQPSPALVARALADRTADPAAALSRALADGVLTASESPQR</sequence>
<protein>
    <submittedName>
        <fullName evidence="4">AAA family ATPase</fullName>
    </submittedName>
</protein>
<reference evidence="4 5" key="1">
    <citation type="submission" date="2020-02" db="EMBL/GenBank/DDBJ databases">
        <title>Acidophilic actinobacteria isolated from forest soil.</title>
        <authorList>
            <person name="Golinska P."/>
        </authorList>
    </citation>
    <scope>NUCLEOTIDE SEQUENCE [LARGE SCALE GENOMIC DNA]</scope>
    <source>
        <strain evidence="4 5">NL8</strain>
    </source>
</reference>
<dbReference type="SUPFAM" id="SSF52540">
    <property type="entry name" value="P-loop containing nucleoside triphosphate hydrolases"/>
    <property type="match status" value="1"/>
</dbReference>
<name>A0ABS5L8K0_9ACTN</name>
<dbReference type="Pfam" id="PF13191">
    <property type="entry name" value="AAA_16"/>
    <property type="match status" value="1"/>
</dbReference>
<keyword evidence="5" id="KW-1185">Reference proteome</keyword>
<comment type="caution">
    <text evidence="4">The sequence shown here is derived from an EMBL/GenBank/DDBJ whole genome shotgun (WGS) entry which is preliminary data.</text>
</comment>
<dbReference type="Gene3D" id="3.40.50.300">
    <property type="entry name" value="P-loop containing nucleotide triphosphate hydrolases"/>
    <property type="match status" value="1"/>
</dbReference>
<dbReference type="Proteomes" id="UP000730482">
    <property type="component" value="Unassembled WGS sequence"/>
</dbReference>
<organism evidence="4 5">
    <name type="scientific">Catenulispora pinistramenti</name>
    <dbReference type="NCBI Taxonomy" id="2705254"/>
    <lineage>
        <taxon>Bacteria</taxon>
        <taxon>Bacillati</taxon>
        <taxon>Actinomycetota</taxon>
        <taxon>Actinomycetes</taxon>
        <taxon>Catenulisporales</taxon>
        <taxon>Catenulisporaceae</taxon>
        <taxon>Catenulispora</taxon>
    </lineage>
</organism>
<dbReference type="InterPro" id="IPR041664">
    <property type="entry name" value="AAA_16"/>
</dbReference>
<evidence type="ECO:0000313" key="4">
    <source>
        <dbReference type="EMBL" id="MBS2554676.1"/>
    </source>
</evidence>
<feature type="domain" description="Orc1-like AAA ATPase" evidence="3">
    <location>
        <begin position="17"/>
        <end position="169"/>
    </location>
</feature>
<evidence type="ECO:0000259" key="3">
    <source>
        <dbReference type="Pfam" id="PF13191"/>
    </source>
</evidence>
<evidence type="ECO:0000313" key="5">
    <source>
        <dbReference type="Proteomes" id="UP000730482"/>
    </source>
</evidence>
<proteinExistence type="predicted"/>
<dbReference type="RefSeq" id="WP_212022321.1">
    <property type="nucleotide sequence ID" value="NZ_JAAFYZ010000440.1"/>
</dbReference>
<feature type="non-terminal residue" evidence="4">
    <location>
        <position position="353"/>
    </location>
</feature>
<gene>
    <name evidence="4" type="ORF">KGQ19_48270</name>
</gene>
<evidence type="ECO:0000256" key="2">
    <source>
        <dbReference type="ARBA" id="ARBA00022840"/>
    </source>
</evidence>
<accession>A0ABS5L8K0</accession>
<dbReference type="PANTHER" id="PTHR16305:SF35">
    <property type="entry name" value="TRANSCRIPTIONAL ACTIVATOR DOMAIN"/>
    <property type="match status" value="1"/>
</dbReference>
<dbReference type="InterPro" id="IPR027417">
    <property type="entry name" value="P-loop_NTPase"/>
</dbReference>
<evidence type="ECO:0000256" key="1">
    <source>
        <dbReference type="ARBA" id="ARBA00022741"/>
    </source>
</evidence>
<dbReference type="PANTHER" id="PTHR16305">
    <property type="entry name" value="TESTICULAR SOLUBLE ADENYLYL CYCLASE"/>
    <property type="match status" value="1"/>
</dbReference>
<keyword evidence="2" id="KW-0067">ATP-binding</keyword>